<name>A0A2T4CDL4_TRILO</name>
<evidence type="ECO:0000313" key="4">
    <source>
        <dbReference type="Proteomes" id="UP000240760"/>
    </source>
</evidence>
<organism evidence="3 4">
    <name type="scientific">Trichoderma longibrachiatum ATCC 18648</name>
    <dbReference type="NCBI Taxonomy" id="983965"/>
    <lineage>
        <taxon>Eukaryota</taxon>
        <taxon>Fungi</taxon>
        <taxon>Dikarya</taxon>
        <taxon>Ascomycota</taxon>
        <taxon>Pezizomycotina</taxon>
        <taxon>Sordariomycetes</taxon>
        <taxon>Hypocreomycetidae</taxon>
        <taxon>Hypocreales</taxon>
        <taxon>Hypocreaceae</taxon>
        <taxon>Trichoderma</taxon>
    </lineage>
</organism>
<evidence type="ECO:0000256" key="2">
    <source>
        <dbReference type="SAM" id="MobiDB-lite"/>
    </source>
</evidence>
<feature type="region of interest" description="Disordered" evidence="2">
    <location>
        <begin position="214"/>
        <end position="233"/>
    </location>
</feature>
<dbReference type="GO" id="GO:0045944">
    <property type="term" value="P:positive regulation of transcription by RNA polymerase II"/>
    <property type="evidence" value="ECO:0007669"/>
    <property type="project" value="TreeGrafter"/>
</dbReference>
<dbReference type="Proteomes" id="UP000240760">
    <property type="component" value="Unassembled WGS sequence"/>
</dbReference>
<dbReference type="EMBL" id="KZ679128">
    <property type="protein sequence ID" value="PTB79677.1"/>
    <property type="molecule type" value="Genomic_DNA"/>
</dbReference>
<protein>
    <recommendedName>
        <fullName evidence="5">Zn(2)-C6 fungal-type domain-containing protein</fullName>
    </recommendedName>
</protein>
<dbReference type="AlphaFoldDB" id="A0A2T4CDL4"/>
<dbReference type="OrthoDB" id="4475584at2759"/>
<keyword evidence="4" id="KW-1185">Reference proteome</keyword>
<evidence type="ECO:0008006" key="5">
    <source>
        <dbReference type="Google" id="ProtNLM"/>
    </source>
</evidence>
<keyword evidence="1" id="KW-0539">Nucleus</keyword>
<reference evidence="3 4" key="1">
    <citation type="submission" date="2016-07" db="EMBL/GenBank/DDBJ databases">
        <title>Multiple horizontal gene transfer events from other fungi enriched the ability of initially mycotrophic Trichoderma (Ascomycota) to feed on dead plant biomass.</title>
        <authorList>
            <consortium name="DOE Joint Genome Institute"/>
            <person name="Aerts A."/>
            <person name="Atanasova L."/>
            <person name="Chenthamara K."/>
            <person name="Zhang J."/>
            <person name="Grujic M."/>
            <person name="Henrissat B."/>
            <person name="Kuo A."/>
            <person name="Salamov A."/>
            <person name="Lipzen A."/>
            <person name="Labutti K."/>
            <person name="Barry K."/>
            <person name="Miao Y."/>
            <person name="Rahimi M.J."/>
            <person name="Shen Q."/>
            <person name="Grigoriev I.V."/>
            <person name="Kubicek C.P."/>
            <person name="Druzhinina I.S."/>
        </authorList>
    </citation>
    <scope>NUCLEOTIDE SEQUENCE [LARGE SCALE GENOMIC DNA]</scope>
    <source>
        <strain evidence="3 4">ATCC 18648</strain>
    </source>
</reference>
<evidence type="ECO:0000256" key="1">
    <source>
        <dbReference type="ARBA" id="ARBA00023242"/>
    </source>
</evidence>
<dbReference type="GO" id="GO:0005634">
    <property type="term" value="C:nucleus"/>
    <property type="evidence" value="ECO:0007669"/>
    <property type="project" value="TreeGrafter"/>
</dbReference>
<dbReference type="PANTHER" id="PTHR37534:SF4">
    <property type="entry name" value="ZN(II)2CYS6 TRANSCRIPTION FACTOR (EUROFUNG)"/>
    <property type="match status" value="1"/>
</dbReference>
<dbReference type="GO" id="GO:0003700">
    <property type="term" value="F:DNA-binding transcription factor activity"/>
    <property type="evidence" value="ECO:0007669"/>
    <property type="project" value="TreeGrafter"/>
</dbReference>
<proteinExistence type="predicted"/>
<dbReference type="STRING" id="983965.A0A2T4CDL4"/>
<gene>
    <name evidence="3" type="ORF">M440DRAFT_1420008</name>
</gene>
<evidence type="ECO:0000313" key="3">
    <source>
        <dbReference type="EMBL" id="PTB79677.1"/>
    </source>
</evidence>
<accession>A0A2T4CDL4</accession>
<dbReference type="GO" id="GO:0000976">
    <property type="term" value="F:transcription cis-regulatory region binding"/>
    <property type="evidence" value="ECO:0007669"/>
    <property type="project" value="TreeGrafter"/>
</dbReference>
<sequence length="549" mass="60199">MPEEEAKVYVLTILLRLPASFDVALTGSAVKGDERKPHCGSCQERSVVCKYPDITFVIGPRLGGQGMPVQRSEHDSSYTNLRFVDGTSSIGLSASSAVAPLSTQGEGLPLHADEQEPLIRPEEDNTVHSLIEKSHAQSKNVSHLPQSEWKDYFSTTHEAAVKNETATLLHFRYHLAPWIEAGDIGSSFGTEIMLLAQKRRSIMAAISSAASSQLARSGSADGGSTVLRRAPDPSFDLEEPRVRRIGLALLAVGEVFTLSPSQWSRLSWVQSNESTRDANGFAAAGEPLETLLLFHSRIDLAASLLTDQPPRTSLALITTHGPADRALPLSTKSIYNACLAQLASCLQLLNGNSVTSGSTPFFTSAAQETMSPGAGSLFSSKWSSLWSNCQQWYHSRPVEMQPILEVRSVEAGQIDADNDSSFPIPVYTSSIALQCNIVYHIASRLLLQRKPRLLRLSSRQRHLSSLSWHAQQIAGIATRNEFAEQWDPVLIAGLLWVARDMTHPSQQESLLSCFRQISSATGIKLDEEVQALRARWNSSQHIRDYRFSG</sequence>
<dbReference type="PANTHER" id="PTHR37534">
    <property type="entry name" value="TRANSCRIPTIONAL ACTIVATOR PROTEIN UGA3"/>
    <property type="match status" value="1"/>
</dbReference>